<dbReference type="PANTHER" id="PTHR21015:SF22">
    <property type="entry name" value="GLYCOSYLTRANSFERASE"/>
    <property type="match status" value="1"/>
</dbReference>
<keyword evidence="2" id="KW-0808">Transferase</keyword>
<evidence type="ECO:0000313" key="3">
    <source>
        <dbReference type="Proteomes" id="UP000539372"/>
    </source>
</evidence>
<evidence type="ECO:0000259" key="1">
    <source>
        <dbReference type="Pfam" id="PF04101"/>
    </source>
</evidence>
<sequence>MTGARRPRLLFHVQHMLGIGHRIRADRIALACARAGFDVTVLEGGVPDGIHPEQPGVTRIHLPPARAADAGFSAIVDADTGREIDDAWRVRRAAACLDEVSAAKPDVFLVESYPFARRAFAFELDPAIAEARRGGAKIAGSIRDILVARPDRLKNARIAEKARTLFDRILVHGDPGFAQLADSFSAAPVVADRVIYTGIVGPEPVHGTGNPSDGEVVVSVGGGAVGGALIRAAIQARELCRLKDRPWRILVGPNLPDFDRPTDVPPGVAIEPARPDFLSLLSSASLSVSQAGYNTVADLAVSGCPAVLVPFAGPSGKETEQPLRARLMQAAGRAVCLSEADLTPQALAGAIDRAAGLFRHAETPYRTGGAAASARALMELVG</sequence>
<accession>A0A7Y0HEX3</accession>
<comment type="caution">
    <text evidence="2">The sequence shown here is derived from an EMBL/GenBank/DDBJ whole genome shotgun (WGS) entry which is preliminary data.</text>
</comment>
<reference evidence="2 3" key="1">
    <citation type="submission" date="2020-04" db="EMBL/GenBank/DDBJ databases">
        <title>Rhodospirillaceae bacterium KN72 isolated from deep sea.</title>
        <authorList>
            <person name="Zhang D.-C."/>
        </authorList>
    </citation>
    <scope>NUCLEOTIDE SEQUENCE [LARGE SCALE GENOMIC DNA]</scope>
    <source>
        <strain evidence="2 3">KN72</strain>
    </source>
</reference>
<dbReference type="Proteomes" id="UP000539372">
    <property type="component" value="Unassembled WGS sequence"/>
</dbReference>
<organism evidence="2 3">
    <name type="scientific">Pacificispira spongiicola</name>
    <dbReference type="NCBI Taxonomy" id="2729598"/>
    <lineage>
        <taxon>Bacteria</taxon>
        <taxon>Pseudomonadati</taxon>
        <taxon>Pseudomonadota</taxon>
        <taxon>Alphaproteobacteria</taxon>
        <taxon>Rhodospirillales</taxon>
        <taxon>Rhodospirillaceae</taxon>
        <taxon>Pacificispira</taxon>
    </lineage>
</organism>
<name>A0A7Y0HEX3_9PROT</name>
<dbReference type="EMBL" id="JABBNT010000003">
    <property type="protein sequence ID" value="NMM45170.1"/>
    <property type="molecule type" value="Genomic_DNA"/>
</dbReference>
<dbReference type="InterPro" id="IPR007235">
    <property type="entry name" value="Glyco_trans_28_C"/>
</dbReference>
<dbReference type="AlphaFoldDB" id="A0A7Y0HEX3"/>
<dbReference type="PANTHER" id="PTHR21015">
    <property type="entry name" value="UDP-N-ACETYLGLUCOSAMINE--N-ACETYLMURAMYL-(PENTAPEPTIDE) PYROPHOSPHORYL-UNDECAPRENOL N-ACETYLGLUCOSAMINE TRANSFERASE 1"/>
    <property type="match status" value="1"/>
</dbReference>
<keyword evidence="3" id="KW-1185">Reference proteome</keyword>
<evidence type="ECO:0000313" key="2">
    <source>
        <dbReference type="EMBL" id="NMM45170.1"/>
    </source>
</evidence>
<dbReference type="RefSeq" id="WP_169625531.1">
    <property type="nucleotide sequence ID" value="NZ_JABBNT010000003.1"/>
</dbReference>
<dbReference type="Gene3D" id="3.40.50.2000">
    <property type="entry name" value="Glycogen Phosphorylase B"/>
    <property type="match status" value="1"/>
</dbReference>
<feature type="domain" description="Glycosyl transferase family 28 C-terminal" evidence="1">
    <location>
        <begin position="218"/>
        <end position="354"/>
    </location>
</feature>
<dbReference type="Pfam" id="PF04101">
    <property type="entry name" value="Glyco_tran_28_C"/>
    <property type="match status" value="1"/>
</dbReference>
<dbReference type="GO" id="GO:0016758">
    <property type="term" value="F:hexosyltransferase activity"/>
    <property type="evidence" value="ECO:0007669"/>
    <property type="project" value="InterPro"/>
</dbReference>
<dbReference type="SUPFAM" id="SSF53756">
    <property type="entry name" value="UDP-Glycosyltransferase/glycogen phosphorylase"/>
    <property type="match status" value="1"/>
</dbReference>
<proteinExistence type="predicted"/>
<gene>
    <name evidence="2" type="ORF">HH303_11815</name>
</gene>
<protein>
    <submittedName>
        <fullName evidence="2">Glycosyltransferase</fullName>
    </submittedName>
</protein>